<feature type="region of interest" description="Disordered" evidence="3">
    <location>
        <begin position="277"/>
        <end position="297"/>
    </location>
</feature>
<dbReference type="GO" id="GO:1990904">
    <property type="term" value="C:ribonucleoprotein complex"/>
    <property type="evidence" value="ECO:0007669"/>
    <property type="project" value="TreeGrafter"/>
</dbReference>
<dbReference type="InterPro" id="IPR018222">
    <property type="entry name" value="Nuclear_transport_factor_2_euk"/>
</dbReference>
<keyword evidence="7" id="KW-1185">Reference proteome</keyword>
<dbReference type="SMART" id="SM00360">
    <property type="entry name" value="RRM"/>
    <property type="match status" value="1"/>
</dbReference>
<feature type="domain" description="RRM" evidence="4">
    <location>
        <begin position="402"/>
        <end position="480"/>
    </location>
</feature>
<dbReference type="GO" id="GO:0003729">
    <property type="term" value="F:mRNA binding"/>
    <property type="evidence" value="ECO:0007669"/>
    <property type="project" value="TreeGrafter"/>
</dbReference>
<comment type="caution">
    <text evidence="6">The sequence shown here is derived from an EMBL/GenBank/DDBJ whole genome shotgun (WGS) entry which is preliminary data.</text>
</comment>
<dbReference type="Gene3D" id="3.10.450.50">
    <property type="match status" value="1"/>
</dbReference>
<organism evidence="6 7">
    <name type="scientific">Handroanthus impetiginosus</name>
    <dbReference type="NCBI Taxonomy" id="429701"/>
    <lineage>
        <taxon>Eukaryota</taxon>
        <taxon>Viridiplantae</taxon>
        <taxon>Streptophyta</taxon>
        <taxon>Embryophyta</taxon>
        <taxon>Tracheophyta</taxon>
        <taxon>Spermatophyta</taxon>
        <taxon>Magnoliopsida</taxon>
        <taxon>eudicotyledons</taxon>
        <taxon>Gunneridae</taxon>
        <taxon>Pentapetalae</taxon>
        <taxon>asterids</taxon>
        <taxon>lamiids</taxon>
        <taxon>Lamiales</taxon>
        <taxon>Bignoniaceae</taxon>
        <taxon>Crescentiina</taxon>
        <taxon>Tabebuia alliance</taxon>
        <taxon>Handroanthus</taxon>
    </lineage>
</organism>
<dbReference type="OrthoDB" id="339151at2759"/>
<evidence type="ECO:0000313" key="6">
    <source>
        <dbReference type="EMBL" id="PIN20334.1"/>
    </source>
</evidence>
<dbReference type="Proteomes" id="UP000231279">
    <property type="component" value="Unassembled WGS sequence"/>
</dbReference>
<dbReference type="CDD" id="cd00780">
    <property type="entry name" value="NTF2"/>
    <property type="match status" value="1"/>
</dbReference>
<name>A0A2G9HS34_9LAMI</name>
<evidence type="ECO:0000259" key="4">
    <source>
        <dbReference type="PROSITE" id="PS50102"/>
    </source>
</evidence>
<dbReference type="InterPro" id="IPR035979">
    <property type="entry name" value="RBD_domain_sf"/>
</dbReference>
<evidence type="ECO:0000256" key="3">
    <source>
        <dbReference type="SAM" id="MobiDB-lite"/>
    </source>
</evidence>
<accession>A0A2G9HS34</accession>
<feature type="compositionally biased region" description="Low complexity" evidence="3">
    <location>
        <begin position="361"/>
        <end position="370"/>
    </location>
</feature>
<dbReference type="Pfam" id="PF00076">
    <property type="entry name" value="RRM_1"/>
    <property type="match status" value="1"/>
</dbReference>
<dbReference type="PANTHER" id="PTHR10693:SF52">
    <property type="entry name" value="RAS GTPASE-ACTIVATING BINDING-LIKE PROTEIN"/>
    <property type="match status" value="1"/>
</dbReference>
<feature type="region of interest" description="Disordered" evidence="3">
    <location>
        <begin position="190"/>
        <end position="217"/>
    </location>
</feature>
<dbReference type="SUPFAM" id="SSF54928">
    <property type="entry name" value="RNA-binding domain, RBD"/>
    <property type="match status" value="1"/>
</dbReference>
<dbReference type="InterPro" id="IPR032710">
    <property type="entry name" value="NTF2-like_dom_sf"/>
</dbReference>
<dbReference type="InterPro" id="IPR002075">
    <property type="entry name" value="NTF2_dom"/>
</dbReference>
<dbReference type="InterPro" id="IPR000504">
    <property type="entry name" value="RRM_dom"/>
</dbReference>
<protein>
    <submittedName>
        <fullName evidence="6">Nuclear transport factor 2</fullName>
    </submittedName>
</protein>
<dbReference type="PANTHER" id="PTHR10693">
    <property type="entry name" value="RAS GTPASE-ACTIVATING PROTEIN-BINDING PROTEIN"/>
    <property type="match status" value="1"/>
</dbReference>
<feature type="domain" description="NTF2" evidence="5">
    <location>
        <begin position="9"/>
        <end position="126"/>
    </location>
</feature>
<dbReference type="Pfam" id="PF02136">
    <property type="entry name" value="NTF2"/>
    <property type="match status" value="1"/>
</dbReference>
<dbReference type="PROSITE" id="PS50102">
    <property type="entry name" value="RRM"/>
    <property type="match status" value="1"/>
</dbReference>
<dbReference type="PROSITE" id="PS50177">
    <property type="entry name" value="NTF2_DOMAIN"/>
    <property type="match status" value="1"/>
</dbReference>
<feature type="region of interest" description="Disordered" evidence="3">
    <location>
        <begin position="314"/>
        <end position="396"/>
    </location>
</feature>
<dbReference type="SUPFAM" id="SSF54427">
    <property type="entry name" value="NTF2-like"/>
    <property type="match status" value="1"/>
</dbReference>
<dbReference type="AlphaFoldDB" id="A0A2G9HS34"/>
<dbReference type="InterPro" id="IPR039539">
    <property type="entry name" value="Ras_GTPase_bind_prot"/>
</dbReference>
<dbReference type="GO" id="GO:0005829">
    <property type="term" value="C:cytosol"/>
    <property type="evidence" value="ECO:0007669"/>
    <property type="project" value="TreeGrafter"/>
</dbReference>
<feature type="compositionally biased region" description="Basic and acidic residues" evidence="3">
    <location>
        <begin position="510"/>
        <end position="521"/>
    </location>
</feature>
<dbReference type="STRING" id="429701.A0A2G9HS34"/>
<evidence type="ECO:0000256" key="1">
    <source>
        <dbReference type="ARBA" id="ARBA00022884"/>
    </source>
</evidence>
<feature type="compositionally biased region" description="Basic and acidic residues" evidence="3">
    <location>
        <begin position="277"/>
        <end position="290"/>
    </location>
</feature>
<dbReference type="FunFam" id="3.10.450.50:FF:000003">
    <property type="entry name" value="Nuclear transport factor 2 family protein"/>
    <property type="match status" value="1"/>
</dbReference>
<gene>
    <name evidence="6" type="ORF">CDL12_06977</name>
</gene>
<feature type="region of interest" description="Disordered" evidence="3">
    <location>
        <begin position="480"/>
        <end position="527"/>
    </location>
</feature>
<keyword evidence="1 2" id="KW-0694">RNA-binding</keyword>
<dbReference type="EMBL" id="NKXS01001141">
    <property type="protein sequence ID" value="PIN20334.1"/>
    <property type="molecule type" value="Genomic_DNA"/>
</dbReference>
<dbReference type="InterPro" id="IPR012677">
    <property type="entry name" value="Nucleotide-bd_a/b_plait_sf"/>
</dbReference>
<evidence type="ECO:0000259" key="5">
    <source>
        <dbReference type="PROSITE" id="PS50177"/>
    </source>
</evidence>
<proteinExistence type="predicted"/>
<evidence type="ECO:0000313" key="7">
    <source>
        <dbReference type="Proteomes" id="UP000231279"/>
    </source>
</evidence>
<dbReference type="CDD" id="cd00590">
    <property type="entry name" value="RRM_SF"/>
    <property type="match status" value="1"/>
</dbReference>
<reference evidence="7" key="1">
    <citation type="journal article" date="2018" name="Gigascience">
        <title>Genome assembly of the Pink Ipe (Handroanthus impetiginosus, Bignoniaceae), a highly valued, ecologically keystone Neotropical timber forest tree.</title>
        <authorList>
            <person name="Silva-Junior O.B."/>
            <person name="Grattapaglia D."/>
            <person name="Novaes E."/>
            <person name="Collevatti R.G."/>
        </authorList>
    </citation>
    <scope>NUCLEOTIDE SEQUENCE [LARGE SCALE GENOMIC DNA]</scope>
    <source>
        <strain evidence="7">cv. UFG-1</strain>
    </source>
</reference>
<dbReference type="Gene3D" id="3.30.70.330">
    <property type="match status" value="1"/>
</dbReference>
<sequence>MEDISAQYVADSFVKQYYAVLNKCPENVYKFYKESSLLSWPGPDGVITPVTTSSGINDKIVSSDYTKWFVEIETVDAQDSLERGIVVAVTGFLTGKEDNAKKNFFQTFFLAKQDNGFFVLNDILHIFDDYIKDKAAAHFTQNSVPPYTTDHTASSKTEDAVENGNFEEVVDISVSSDIAATVATSTSSVDSLENVGSISEPASDTKGDVQETDQLASSSMKNAVENGNVEEAVDLSVSDDAAVTVAASTSYVDPQENSCSIPELDYDVKDDFASVDTKDTVEDGNSKEEVDSSVSQDASVTVAAQKITYASVVAKGRARTSSSTARVPPNADNRAVSPPPLKVSASPNTDNEAAAPQTAKVSASVVAGASKISPQPNNAYPKLREHSNASSNTTGHAEAATTGIYIGRLPIDIDKQGILKVVTKFGPVRKNLESIQIRRHEDGFCCGFVEFESADSARRAVEARRVNFSEKESYISYKRSSYRGDDGAGRSLSTGGFRSRKTRENGQVSDNKRSYNKEGSSDIKGQA</sequence>
<evidence type="ECO:0000256" key="2">
    <source>
        <dbReference type="PROSITE-ProRule" id="PRU00176"/>
    </source>
</evidence>